<evidence type="ECO:0000259" key="13">
    <source>
        <dbReference type="PROSITE" id="PS50254"/>
    </source>
</evidence>
<dbReference type="PANTHER" id="PTHR24169">
    <property type="entry name" value="NUCLEAR FACTOR NF-KAPPA-B PROTEIN"/>
    <property type="match status" value="1"/>
</dbReference>
<dbReference type="SUPFAM" id="SSF49417">
    <property type="entry name" value="p53-like transcription factors"/>
    <property type="match status" value="1"/>
</dbReference>
<evidence type="ECO:0000256" key="6">
    <source>
        <dbReference type="ARBA" id="ARBA00023043"/>
    </source>
</evidence>
<keyword evidence="7" id="KW-0238">DNA-binding</keyword>
<feature type="repeat" description="ANK" evidence="11">
    <location>
        <begin position="646"/>
        <end position="678"/>
    </location>
</feature>
<evidence type="ECO:0000313" key="14">
    <source>
        <dbReference type="EMBL" id="NXI90756.1"/>
    </source>
</evidence>
<dbReference type="InterPro" id="IPR011029">
    <property type="entry name" value="DEATH-like_dom_sf"/>
</dbReference>
<dbReference type="Gene3D" id="2.60.40.10">
    <property type="entry name" value="Immunoglobulins"/>
    <property type="match status" value="1"/>
</dbReference>
<dbReference type="Pfam" id="PF12796">
    <property type="entry name" value="Ank_2"/>
    <property type="match status" value="2"/>
</dbReference>
<dbReference type="EMBL" id="VWZZ01000863">
    <property type="protein sequence ID" value="NXI90756.1"/>
    <property type="molecule type" value="Genomic_DNA"/>
</dbReference>
<comment type="subcellular location">
    <subcellularLocation>
        <location evidence="2">Cytoplasm</location>
    </subcellularLocation>
    <subcellularLocation>
        <location evidence="1">Nucleus</location>
    </subcellularLocation>
</comment>
<name>A0A7K9X1Z0_9GRUI</name>
<feature type="region of interest" description="Disordered" evidence="12">
    <location>
        <begin position="677"/>
        <end position="699"/>
    </location>
</feature>
<feature type="region of interest" description="Disordered" evidence="12">
    <location>
        <begin position="863"/>
        <end position="902"/>
    </location>
</feature>
<proteinExistence type="predicted"/>
<dbReference type="SMART" id="SM00248">
    <property type="entry name" value="ANK"/>
    <property type="match status" value="6"/>
</dbReference>
<keyword evidence="4" id="KW-0677">Repeat</keyword>
<feature type="repeat" description="ANK" evidence="11">
    <location>
        <begin position="612"/>
        <end position="645"/>
    </location>
</feature>
<keyword evidence="5" id="KW-0805">Transcription regulation</keyword>
<dbReference type="GO" id="GO:0007165">
    <property type="term" value="P:signal transduction"/>
    <property type="evidence" value="ECO:0007669"/>
    <property type="project" value="InterPro"/>
</dbReference>
<sequence>CLDGIDYDDFSFSTHMMEQKEPLMETVEGPYLVIIEQPKQRGFRFRYGCEGPSHGGLPGASSEKGRKTYPTVKICNYTGMARIEVDLVTHSDPPRVHAHSLVGKHCNEAGNCVAIVGPKDMTAQFSNLGVLHVTKKNMMEIMKEKLKQQKMRNRSHLLTEAELREIELEAKELKKVMDLSIVRLRFTAYLRDSSGNFTLALQPVISDPIHDSKSPGASNLKISRMDKTAGSVRGGDEVYLLCDKVQKDDIEVRFYEDDENGWQAFGDFSPTDVHKQYAIVFRTPPYHKPKIDRPVTVFLQLKRKRGGDVSDSKQFTYYPVVEDKEEVERKRKKVLPQFPQHFGGGSHMGGAGGGAGGFGSGGGGNLSFPYSPGMAYNSIYSPGPHPVGGYQGGVQMKGPEAEGAGSERQAPAESTYCKELQKHAQLYQLWMLALARRNAHALLDYSVTADPRMLLAVQRHLAASQDENGDTPLHLAIIHEQTAVIKQLIEVVVSIPGQQIINISNNLQQTPLHLAVITKQPQVVQLLLQARADPTLLDRYGNSLLHLALQAGDEEMLRTLLAHLGSAAPYLLRLPNFHGLLPVHLAVKAKSLACLDLLVRKGADVNAVERQGGRTPLHLAVEMENLNMATHLVKKLGADVNSRTFAGNTPLHLAAGLGSPTLTKLLLKAGADVLCENDEPVSPSSSEASSDTDADPEEQELAMEMGEPAMATECSTNPEAPVQGHGQAGHRQCRCHTPLDLTRSQKVREILLQASQQGPEAELPAAPQPGKVLSLDSEALQGLEQLLNQDCSGSDWIELAKRLGLCSLVETYKDTPSPSVSLLRSYELAGGSLGGLLEALDSMGLHKAVRMLHKTEALEKLQSTELKEDSAYGSESVEEEQAPALALKPGPGGELPHSQQPQ</sequence>
<dbReference type="Pfam" id="PF00023">
    <property type="entry name" value="Ank"/>
    <property type="match status" value="1"/>
</dbReference>
<evidence type="ECO:0000256" key="10">
    <source>
        <dbReference type="ARBA" id="ARBA00023242"/>
    </source>
</evidence>
<keyword evidence="10" id="KW-0539">Nucleus</keyword>
<gene>
    <name evidence="14" type="primary">Nfkb2</name>
    <name evidence="14" type="ORF">PSOCRE_R05174</name>
</gene>
<evidence type="ECO:0000256" key="4">
    <source>
        <dbReference type="ARBA" id="ARBA00022737"/>
    </source>
</evidence>
<evidence type="ECO:0000256" key="9">
    <source>
        <dbReference type="ARBA" id="ARBA00023163"/>
    </source>
</evidence>
<dbReference type="InterPro" id="IPR000488">
    <property type="entry name" value="Death_dom"/>
</dbReference>
<dbReference type="InterPro" id="IPR037059">
    <property type="entry name" value="RHD_DNA_bind_dom_sf"/>
</dbReference>
<feature type="repeat" description="ANK" evidence="11">
    <location>
        <begin position="507"/>
        <end position="539"/>
    </location>
</feature>
<feature type="compositionally biased region" description="Low complexity" evidence="12">
    <location>
        <begin position="680"/>
        <end position="689"/>
    </location>
</feature>
<dbReference type="InterPro" id="IPR002909">
    <property type="entry name" value="IPT_dom"/>
</dbReference>
<comment type="caution">
    <text evidence="14">The sequence shown here is derived from an EMBL/GenBank/DDBJ whole genome shotgun (WGS) entry which is preliminary data.</text>
</comment>
<dbReference type="GO" id="GO:0005737">
    <property type="term" value="C:cytoplasm"/>
    <property type="evidence" value="ECO:0007669"/>
    <property type="project" value="UniProtKB-SubCell"/>
</dbReference>
<evidence type="ECO:0000256" key="8">
    <source>
        <dbReference type="ARBA" id="ARBA00023159"/>
    </source>
</evidence>
<dbReference type="SMART" id="SM00429">
    <property type="entry name" value="IPT"/>
    <property type="match status" value="1"/>
</dbReference>
<dbReference type="Pfam" id="PF00531">
    <property type="entry name" value="Death"/>
    <property type="match status" value="1"/>
</dbReference>
<dbReference type="Pfam" id="PF00554">
    <property type="entry name" value="RHD_DNA_bind"/>
    <property type="match status" value="1"/>
</dbReference>
<keyword evidence="3" id="KW-0963">Cytoplasm</keyword>
<dbReference type="GO" id="GO:0005634">
    <property type="term" value="C:nucleus"/>
    <property type="evidence" value="ECO:0007669"/>
    <property type="project" value="UniProtKB-SubCell"/>
</dbReference>
<dbReference type="Pfam" id="PF16179">
    <property type="entry name" value="RHD_dimer"/>
    <property type="match status" value="1"/>
</dbReference>
<dbReference type="InterPro" id="IPR033926">
    <property type="entry name" value="IPT_NFkappaB"/>
</dbReference>
<dbReference type="Gene3D" id="1.25.40.20">
    <property type="entry name" value="Ankyrin repeat-containing domain"/>
    <property type="match status" value="1"/>
</dbReference>
<dbReference type="CDD" id="cd07934">
    <property type="entry name" value="RHD-n_NFkB2"/>
    <property type="match status" value="1"/>
</dbReference>
<keyword evidence="6 11" id="KW-0040">ANK repeat</keyword>
<dbReference type="PANTHER" id="PTHR24169:SF21">
    <property type="entry name" value="NUCLEAR FACTOR NF-KAPPA-B P100 SUBUNIT"/>
    <property type="match status" value="1"/>
</dbReference>
<keyword evidence="9" id="KW-0804">Transcription</keyword>
<dbReference type="InterPro" id="IPR000451">
    <property type="entry name" value="NFkB/Dor"/>
</dbReference>
<feature type="non-terminal residue" evidence="14">
    <location>
        <position position="1"/>
    </location>
</feature>
<evidence type="ECO:0000313" key="15">
    <source>
        <dbReference type="Proteomes" id="UP000587472"/>
    </source>
</evidence>
<dbReference type="GO" id="GO:0000981">
    <property type="term" value="F:DNA-binding transcription factor activity, RNA polymerase II-specific"/>
    <property type="evidence" value="ECO:0007669"/>
    <property type="project" value="TreeGrafter"/>
</dbReference>
<dbReference type="InterPro" id="IPR030492">
    <property type="entry name" value="RHD_CS"/>
</dbReference>
<evidence type="ECO:0000256" key="12">
    <source>
        <dbReference type="SAM" id="MobiDB-lite"/>
    </source>
</evidence>
<feature type="non-terminal residue" evidence="14">
    <location>
        <position position="902"/>
    </location>
</feature>
<dbReference type="FunFam" id="2.60.40.10:FF:000046">
    <property type="entry name" value="Nuclear factor NF-kappa-B p105 subunit"/>
    <property type="match status" value="1"/>
</dbReference>
<evidence type="ECO:0000256" key="2">
    <source>
        <dbReference type="ARBA" id="ARBA00004496"/>
    </source>
</evidence>
<dbReference type="Proteomes" id="UP000587472">
    <property type="component" value="Unassembled WGS sequence"/>
</dbReference>
<dbReference type="InterPro" id="IPR032397">
    <property type="entry name" value="RHD_dimer"/>
</dbReference>
<evidence type="ECO:0000256" key="7">
    <source>
        <dbReference type="ARBA" id="ARBA00023125"/>
    </source>
</evidence>
<evidence type="ECO:0000256" key="11">
    <source>
        <dbReference type="PROSITE-ProRule" id="PRU00023"/>
    </source>
</evidence>
<dbReference type="PROSITE" id="PS50088">
    <property type="entry name" value="ANK_REPEAT"/>
    <property type="match status" value="6"/>
</dbReference>
<dbReference type="SUPFAM" id="SSF47986">
    <property type="entry name" value="DEATH domain"/>
    <property type="match status" value="1"/>
</dbReference>
<dbReference type="FunFam" id="2.60.40.340:FF:000004">
    <property type="entry name" value="Nuclear factor NF-kappa-B p105 subunit isoform 1"/>
    <property type="match status" value="1"/>
</dbReference>
<dbReference type="Gene3D" id="1.10.533.10">
    <property type="entry name" value="Death Domain, Fas"/>
    <property type="match status" value="1"/>
</dbReference>
<dbReference type="CDD" id="cd01177">
    <property type="entry name" value="IPT_NFkappaB"/>
    <property type="match status" value="1"/>
</dbReference>
<dbReference type="PROSITE" id="PS50297">
    <property type="entry name" value="ANK_REP_REGION"/>
    <property type="match status" value="6"/>
</dbReference>
<organism evidence="14 15">
    <name type="scientific">Psophia crepitans</name>
    <name type="common">common trumpeter</name>
    <dbReference type="NCBI Taxonomy" id="54359"/>
    <lineage>
        <taxon>Eukaryota</taxon>
        <taxon>Metazoa</taxon>
        <taxon>Chordata</taxon>
        <taxon>Craniata</taxon>
        <taxon>Vertebrata</taxon>
        <taxon>Euteleostomi</taxon>
        <taxon>Archelosauria</taxon>
        <taxon>Archosauria</taxon>
        <taxon>Dinosauria</taxon>
        <taxon>Saurischia</taxon>
        <taxon>Theropoda</taxon>
        <taxon>Coelurosauria</taxon>
        <taxon>Aves</taxon>
        <taxon>Neognathae</taxon>
        <taxon>Neoaves</taxon>
        <taxon>Gruiformes</taxon>
        <taxon>Psophiidae</taxon>
        <taxon>Psophia</taxon>
    </lineage>
</organism>
<feature type="repeat" description="ANK" evidence="11">
    <location>
        <begin position="540"/>
        <end position="561"/>
    </location>
</feature>
<dbReference type="InterPro" id="IPR011539">
    <property type="entry name" value="RHD_DNA_bind_dom"/>
</dbReference>
<dbReference type="PRINTS" id="PR00057">
    <property type="entry name" value="NFKBTNSCPFCT"/>
</dbReference>
<evidence type="ECO:0000256" key="1">
    <source>
        <dbReference type="ARBA" id="ARBA00004123"/>
    </source>
</evidence>
<keyword evidence="8" id="KW-0010">Activator</keyword>
<dbReference type="SUPFAM" id="SSF48403">
    <property type="entry name" value="Ankyrin repeat"/>
    <property type="match status" value="1"/>
</dbReference>
<dbReference type="InterPro" id="IPR030497">
    <property type="entry name" value="NFkB_p100_RHD_N"/>
</dbReference>
<reference evidence="14 15" key="1">
    <citation type="submission" date="2019-09" db="EMBL/GenBank/DDBJ databases">
        <title>Bird 10,000 Genomes (B10K) Project - Family phase.</title>
        <authorList>
            <person name="Zhang G."/>
        </authorList>
    </citation>
    <scope>NUCLEOTIDE SEQUENCE [LARGE SCALE GENOMIC DNA]</scope>
    <source>
        <strain evidence="14">B10K-DU-001-60</strain>
        <tissue evidence="14">Muscle</tissue>
    </source>
</reference>
<protein>
    <submittedName>
        <fullName evidence="14">NFKB2 factor</fullName>
    </submittedName>
</protein>
<feature type="region of interest" description="Disordered" evidence="12">
    <location>
        <begin position="712"/>
        <end position="732"/>
    </location>
</feature>
<dbReference type="SUPFAM" id="SSF81296">
    <property type="entry name" value="E set domains"/>
    <property type="match status" value="1"/>
</dbReference>
<accession>A0A7K9X1Z0</accession>
<dbReference type="AlphaFoldDB" id="A0A7K9X1Z0"/>
<dbReference type="InterPro" id="IPR013783">
    <property type="entry name" value="Ig-like_fold"/>
</dbReference>
<keyword evidence="15" id="KW-1185">Reference proteome</keyword>
<dbReference type="InterPro" id="IPR036770">
    <property type="entry name" value="Ankyrin_rpt-contain_sf"/>
</dbReference>
<feature type="repeat" description="ANK" evidence="11">
    <location>
        <begin position="578"/>
        <end position="610"/>
    </location>
</feature>
<dbReference type="PROSITE" id="PS01204">
    <property type="entry name" value="REL_1"/>
    <property type="match status" value="1"/>
</dbReference>
<dbReference type="SMART" id="SM00005">
    <property type="entry name" value="DEATH"/>
    <property type="match status" value="1"/>
</dbReference>
<feature type="domain" description="RHD" evidence="13">
    <location>
        <begin position="27"/>
        <end position="216"/>
    </location>
</feature>
<evidence type="ECO:0000256" key="3">
    <source>
        <dbReference type="ARBA" id="ARBA00022490"/>
    </source>
</evidence>
<feature type="compositionally biased region" description="Acidic residues" evidence="12">
    <location>
        <begin position="690"/>
        <end position="699"/>
    </location>
</feature>
<dbReference type="InterPro" id="IPR002110">
    <property type="entry name" value="Ankyrin_rpt"/>
</dbReference>
<evidence type="ECO:0000256" key="5">
    <source>
        <dbReference type="ARBA" id="ARBA00023015"/>
    </source>
</evidence>
<dbReference type="GO" id="GO:0000978">
    <property type="term" value="F:RNA polymerase II cis-regulatory region sequence-specific DNA binding"/>
    <property type="evidence" value="ECO:0007669"/>
    <property type="project" value="TreeGrafter"/>
</dbReference>
<dbReference type="InterPro" id="IPR008967">
    <property type="entry name" value="p53-like_TF_DNA-bd_sf"/>
</dbReference>
<dbReference type="Gene3D" id="2.60.40.340">
    <property type="entry name" value="Rel homology domain (RHD), DNA-binding domain"/>
    <property type="match status" value="1"/>
</dbReference>
<dbReference type="PROSITE" id="PS50254">
    <property type="entry name" value="REL_2"/>
    <property type="match status" value="1"/>
</dbReference>
<feature type="repeat" description="ANK" evidence="11">
    <location>
        <begin position="468"/>
        <end position="490"/>
    </location>
</feature>
<dbReference type="InterPro" id="IPR014756">
    <property type="entry name" value="Ig_E-set"/>
</dbReference>